<organism evidence="8 9">
    <name type="scientific">Lacisediminihabitans profunda</name>
    <dbReference type="NCBI Taxonomy" id="2594790"/>
    <lineage>
        <taxon>Bacteria</taxon>
        <taxon>Bacillati</taxon>
        <taxon>Actinomycetota</taxon>
        <taxon>Actinomycetes</taxon>
        <taxon>Micrococcales</taxon>
        <taxon>Microbacteriaceae</taxon>
        <taxon>Lacisediminihabitans</taxon>
    </lineage>
</organism>
<evidence type="ECO:0000256" key="4">
    <source>
        <dbReference type="ARBA" id="ARBA00023033"/>
    </source>
</evidence>
<evidence type="ECO:0000256" key="3">
    <source>
        <dbReference type="ARBA" id="ARBA00023002"/>
    </source>
</evidence>
<evidence type="ECO:0000313" key="9">
    <source>
        <dbReference type="Proteomes" id="UP000321379"/>
    </source>
</evidence>
<protein>
    <submittedName>
        <fullName evidence="8">NtaA/DmoA family FMN-dependent monooxygenase</fullName>
        <ecNumber evidence="8">1.14.-.-</ecNumber>
    </submittedName>
</protein>
<keyword evidence="4 8" id="KW-0503">Monooxygenase</keyword>
<evidence type="ECO:0000256" key="5">
    <source>
        <dbReference type="ARBA" id="ARBA00033748"/>
    </source>
</evidence>
<dbReference type="InterPro" id="IPR016215">
    <property type="entry name" value="NTA_MOA"/>
</dbReference>
<evidence type="ECO:0000256" key="6">
    <source>
        <dbReference type="PIRSR" id="PIRSR000337-1"/>
    </source>
</evidence>
<evidence type="ECO:0000256" key="1">
    <source>
        <dbReference type="ARBA" id="ARBA00022630"/>
    </source>
</evidence>
<dbReference type="PIRSF" id="PIRSF000337">
    <property type="entry name" value="NTA_MOA"/>
    <property type="match status" value="1"/>
</dbReference>
<dbReference type="InterPro" id="IPR011251">
    <property type="entry name" value="Luciferase-like_dom"/>
</dbReference>
<dbReference type="Proteomes" id="UP000321379">
    <property type="component" value="Unassembled WGS sequence"/>
</dbReference>
<dbReference type="AlphaFoldDB" id="A0A5C8UV46"/>
<keyword evidence="2 6" id="KW-0288">FMN</keyword>
<dbReference type="GO" id="GO:0004497">
    <property type="term" value="F:monooxygenase activity"/>
    <property type="evidence" value="ECO:0007669"/>
    <property type="project" value="UniProtKB-KW"/>
</dbReference>
<dbReference type="NCBIfam" id="TIGR03860">
    <property type="entry name" value="FMN_nitrolo"/>
    <property type="match status" value="1"/>
</dbReference>
<feature type="binding site" evidence="6">
    <location>
        <position position="52"/>
    </location>
    <ligand>
        <name>FMN</name>
        <dbReference type="ChEBI" id="CHEBI:58210"/>
    </ligand>
</feature>
<evidence type="ECO:0000259" key="7">
    <source>
        <dbReference type="Pfam" id="PF00296"/>
    </source>
</evidence>
<comment type="similarity">
    <text evidence="5">Belongs to the NtaA/SnaA/DszA monooxygenase family.</text>
</comment>
<comment type="caution">
    <text evidence="8">The sequence shown here is derived from an EMBL/GenBank/DDBJ whole genome shotgun (WGS) entry which is preliminary data.</text>
</comment>
<feature type="domain" description="Luciferase-like" evidence="7">
    <location>
        <begin position="21"/>
        <end position="288"/>
    </location>
</feature>
<dbReference type="EMBL" id="VRMG01000004">
    <property type="protein sequence ID" value="TXN32191.1"/>
    <property type="molecule type" value="Genomic_DNA"/>
</dbReference>
<keyword evidence="1 6" id="KW-0285">Flavoprotein</keyword>
<dbReference type="PANTHER" id="PTHR30011:SF16">
    <property type="entry name" value="C2H2 FINGER DOMAIN TRANSCRIPTION FACTOR (EUROFUNG)-RELATED"/>
    <property type="match status" value="1"/>
</dbReference>
<feature type="binding site" evidence="6">
    <location>
        <position position="92"/>
    </location>
    <ligand>
        <name>FMN</name>
        <dbReference type="ChEBI" id="CHEBI:58210"/>
    </ligand>
</feature>
<proteinExistence type="inferred from homology"/>
<sequence length="468" mass="49753">MVVGATVRTLGAWPSGWRHPDAHRDPAGDPRVLRSLALTAESAGLHFLYFGDWLATGPEFELTDPYLLARIEPLAAISYLSAVTERIGLIATVTSAHSEPYSTARASASIDLLSGGRAGLSLSSGAEPRSAANFGRTNVHPDEDRIEAAGEFIEILRGLWDSWDDDAFVADAATGRLIDHEGVRQLGYVGRHFSSAGPLNVARPPQGHPIVSVVGSAPGARALAARQADISFLAPNSLAEAIDVYRATKEQARYLGRDPAHFLLITPILPIVAETREEAWKIYDDLVGLVPVETAAGVDAGVALPANRTIRRLAGVLGVSLNGVIIDEAVPATIAARFSPLGAELVALVNSRSGRTIGGYRPVTYRHLLVAHAVAAPVLVGSGIDVADYLESWFLASATDGFTVLSAYLGGQFEAFTALVIPELKRRGVFPENYAGATLRENLGLPRPANTLRSAAFGSERSPLLRKR</sequence>
<accession>A0A5C8UV46</accession>
<dbReference type="GO" id="GO:0016705">
    <property type="term" value="F:oxidoreductase activity, acting on paired donors, with incorporation or reduction of molecular oxygen"/>
    <property type="evidence" value="ECO:0007669"/>
    <property type="project" value="InterPro"/>
</dbReference>
<evidence type="ECO:0000256" key="2">
    <source>
        <dbReference type="ARBA" id="ARBA00022643"/>
    </source>
</evidence>
<keyword evidence="9" id="KW-1185">Reference proteome</keyword>
<dbReference type="EC" id="1.14.-.-" evidence="8"/>
<dbReference type="Pfam" id="PF00296">
    <property type="entry name" value="Bac_luciferase"/>
    <property type="match status" value="1"/>
</dbReference>
<keyword evidence="3 8" id="KW-0560">Oxidoreductase</keyword>
<name>A0A5C8UV46_9MICO</name>
<reference evidence="8 9" key="1">
    <citation type="submission" date="2019-08" db="EMBL/GenBank/DDBJ databases">
        <title>Bacterial whole genome sequence for Glaciihabitans sp. CHu50b-6-2.</title>
        <authorList>
            <person name="Jin L."/>
        </authorList>
    </citation>
    <scope>NUCLEOTIDE SEQUENCE [LARGE SCALE GENOMIC DNA]</scope>
    <source>
        <strain evidence="8 9">CHu50b-6-2</strain>
    </source>
</reference>
<dbReference type="PANTHER" id="PTHR30011">
    <property type="entry name" value="ALKANESULFONATE MONOOXYGENASE-RELATED"/>
    <property type="match status" value="1"/>
</dbReference>
<feature type="binding site" evidence="6">
    <location>
        <position position="216"/>
    </location>
    <ligand>
        <name>FMN</name>
        <dbReference type="ChEBI" id="CHEBI:58210"/>
    </ligand>
</feature>
<dbReference type="InterPro" id="IPR051260">
    <property type="entry name" value="Diverse_substr_monoxygenases"/>
</dbReference>
<dbReference type="SUPFAM" id="SSF51679">
    <property type="entry name" value="Bacterial luciferase-like"/>
    <property type="match status" value="1"/>
</dbReference>
<dbReference type="InterPro" id="IPR036661">
    <property type="entry name" value="Luciferase-like_sf"/>
</dbReference>
<dbReference type="Gene3D" id="3.20.20.30">
    <property type="entry name" value="Luciferase-like domain"/>
    <property type="match status" value="1"/>
</dbReference>
<evidence type="ECO:0000313" key="8">
    <source>
        <dbReference type="EMBL" id="TXN32191.1"/>
    </source>
</evidence>
<gene>
    <name evidence="8" type="ORF">FVP33_02875</name>
</gene>